<dbReference type="Gene3D" id="6.10.340.10">
    <property type="match status" value="1"/>
</dbReference>
<evidence type="ECO:0000259" key="2">
    <source>
        <dbReference type="PROSITE" id="PS50883"/>
    </source>
</evidence>
<dbReference type="InterPro" id="IPR029787">
    <property type="entry name" value="Nucleotide_cyclase"/>
</dbReference>
<dbReference type="GO" id="GO:0071111">
    <property type="term" value="F:cyclic-guanylate-specific phosphodiesterase activity"/>
    <property type="evidence" value="ECO:0007669"/>
    <property type="project" value="InterPro"/>
</dbReference>
<protein>
    <submittedName>
        <fullName evidence="5">EAL domain-containing protein</fullName>
    </submittedName>
</protein>
<dbReference type="GO" id="GO:0016020">
    <property type="term" value="C:membrane"/>
    <property type="evidence" value="ECO:0007669"/>
    <property type="project" value="InterPro"/>
</dbReference>
<keyword evidence="1" id="KW-1133">Transmembrane helix</keyword>
<dbReference type="PROSITE" id="PS50885">
    <property type="entry name" value="HAMP"/>
    <property type="match status" value="1"/>
</dbReference>
<dbReference type="PANTHER" id="PTHR33121:SF71">
    <property type="entry name" value="OXYGEN SENSOR PROTEIN DOSP"/>
    <property type="match status" value="1"/>
</dbReference>
<dbReference type="NCBIfam" id="TIGR00254">
    <property type="entry name" value="GGDEF"/>
    <property type="match status" value="1"/>
</dbReference>
<feature type="transmembrane region" description="Helical" evidence="1">
    <location>
        <begin position="268"/>
        <end position="287"/>
    </location>
</feature>
<dbReference type="InterPro" id="IPR043128">
    <property type="entry name" value="Rev_trsase/Diguanyl_cyclase"/>
</dbReference>
<evidence type="ECO:0000313" key="6">
    <source>
        <dbReference type="Proteomes" id="UP000502608"/>
    </source>
</evidence>
<dbReference type="Proteomes" id="UP000502608">
    <property type="component" value="Chromosome"/>
</dbReference>
<dbReference type="SUPFAM" id="SSF55073">
    <property type="entry name" value="Nucleotide cyclase"/>
    <property type="match status" value="1"/>
</dbReference>
<feature type="domain" description="HAMP" evidence="3">
    <location>
        <begin position="288"/>
        <end position="339"/>
    </location>
</feature>
<dbReference type="InterPro" id="IPR001633">
    <property type="entry name" value="EAL_dom"/>
</dbReference>
<keyword evidence="6" id="KW-1185">Reference proteome</keyword>
<feature type="domain" description="EAL" evidence="2">
    <location>
        <begin position="509"/>
        <end position="762"/>
    </location>
</feature>
<dbReference type="AlphaFoldDB" id="A0A6G9QQ29"/>
<organism evidence="5 6">
    <name type="scientific">Shewanella aestuarii</name>
    <dbReference type="NCBI Taxonomy" id="1028752"/>
    <lineage>
        <taxon>Bacteria</taxon>
        <taxon>Pseudomonadati</taxon>
        <taxon>Pseudomonadota</taxon>
        <taxon>Gammaproteobacteria</taxon>
        <taxon>Alteromonadales</taxon>
        <taxon>Shewanellaceae</taxon>
        <taxon>Shewanella</taxon>
    </lineage>
</organism>
<gene>
    <name evidence="5" type="ORF">HBH39_16775</name>
</gene>
<dbReference type="KEGG" id="saes:HBH39_16775"/>
<sequence length="763" mass="85020">MQFSFRSRLIIAFLFMLTLLQLTTALFVLNATQRDYRQQQIQDLNIGAKVFMEMLSSRSGQLNQSLSLLSSDFGFKRAVATGEQETIASVLANHGKRINADAAILLSPQGQLLSSSLGGMTDEDVEKLFLLTQNHSDAFEIVNFEHTSYQFVLQPVKAPVLIAWVGMGFALDKQVADQAKSITGIDISFVNQSVEKTDLVSTLPDNARQQLLSAGITLGNASHQLVSDVPKNYLSKVIDFTQQHGQWAVLHQSNAAWQKNYDELRNNMLIIFVLTCLFAFLFAAWIAGGLTKPIYALVNFARKVGQGDNPRPIKGAPAELQILADNLSVMRENIESREQDLLYQSQHDNLTGLYNRGAAKQLLAQRLTYMSGSLLMFDIVNFRHLNNIIGFANADGLLVSFAKRLSSLQPAAEIVSRLDGDSFLLLFKLNMIDIQLDDILVDLGRPFVIEGSNISVKVRVGLVELTQEYHHDDIDTLMRHVEIALNHARVESLVVSHYHKGADEQYLRELTIIRDIPTALVQGQLFLVYQPKVDIKSNTCHCVETLIRWQHPTLGFLPPDEFILLAEKSGNISIISDWVVKTAITQLAAWKQQGITLTVAINLSAHDLTNDNFANDIQQLLQQHHLPPHALSIEVTEGAVMKDAQKVIAVLQSFRDIGLSIAIDDFGTGHSSLAYLKLLPVNEVKIDRSFIKDIHIDETDLMIVNTSIKLIKGLGLTVVAEGVESEDGIDILRKLDCDTIQGYVYSKPLKADELMLWLADFNQ</sequence>
<dbReference type="PROSITE" id="PS50887">
    <property type="entry name" value="GGDEF"/>
    <property type="match status" value="1"/>
</dbReference>
<dbReference type="InterPro" id="IPR035919">
    <property type="entry name" value="EAL_sf"/>
</dbReference>
<evidence type="ECO:0000259" key="4">
    <source>
        <dbReference type="PROSITE" id="PS50887"/>
    </source>
</evidence>
<feature type="domain" description="GGDEF" evidence="4">
    <location>
        <begin position="370"/>
        <end position="510"/>
    </location>
</feature>
<evidence type="ECO:0000313" key="5">
    <source>
        <dbReference type="EMBL" id="QIR15921.1"/>
    </source>
</evidence>
<evidence type="ECO:0000256" key="1">
    <source>
        <dbReference type="SAM" id="Phobius"/>
    </source>
</evidence>
<keyword evidence="1" id="KW-0472">Membrane</keyword>
<dbReference type="GO" id="GO:0007165">
    <property type="term" value="P:signal transduction"/>
    <property type="evidence" value="ECO:0007669"/>
    <property type="project" value="InterPro"/>
</dbReference>
<evidence type="ECO:0000259" key="3">
    <source>
        <dbReference type="PROSITE" id="PS50885"/>
    </source>
</evidence>
<dbReference type="SMART" id="SM00052">
    <property type="entry name" value="EAL"/>
    <property type="match status" value="1"/>
</dbReference>
<dbReference type="CDD" id="cd01949">
    <property type="entry name" value="GGDEF"/>
    <property type="match status" value="1"/>
</dbReference>
<dbReference type="EMBL" id="CP050313">
    <property type="protein sequence ID" value="QIR15921.1"/>
    <property type="molecule type" value="Genomic_DNA"/>
</dbReference>
<dbReference type="PANTHER" id="PTHR33121">
    <property type="entry name" value="CYCLIC DI-GMP PHOSPHODIESTERASE PDEF"/>
    <property type="match status" value="1"/>
</dbReference>
<reference evidence="5 6" key="1">
    <citation type="submission" date="2020-03" db="EMBL/GenBank/DDBJ databases">
        <title>Complete genome sequence of Shewanella sp.</title>
        <authorList>
            <person name="Kim Y.-S."/>
            <person name="Kim S.-J."/>
            <person name="Jung H.-K."/>
            <person name="Kim K.-H."/>
        </authorList>
    </citation>
    <scope>NUCLEOTIDE SEQUENCE [LARGE SCALE GENOMIC DNA]</scope>
    <source>
        <strain evidence="5 6">PN3F2</strain>
    </source>
</reference>
<dbReference type="Gene3D" id="3.30.70.270">
    <property type="match status" value="1"/>
</dbReference>
<dbReference type="SMART" id="SM00267">
    <property type="entry name" value="GGDEF"/>
    <property type="match status" value="1"/>
</dbReference>
<dbReference type="InterPro" id="IPR003660">
    <property type="entry name" value="HAMP_dom"/>
</dbReference>
<dbReference type="SUPFAM" id="SSF141868">
    <property type="entry name" value="EAL domain-like"/>
    <property type="match status" value="1"/>
</dbReference>
<dbReference type="InterPro" id="IPR000160">
    <property type="entry name" value="GGDEF_dom"/>
</dbReference>
<dbReference type="Pfam" id="PF14827">
    <property type="entry name" value="dCache_3"/>
    <property type="match status" value="1"/>
</dbReference>
<proteinExistence type="predicted"/>
<dbReference type="CDD" id="cd01948">
    <property type="entry name" value="EAL"/>
    <property type="match status" value="1"/>
</dbReference>
<dbReference type="InterPro" id="IPR029150">
    <property type="entry name" value="dCache_3"/>
</dbReference>
<name>A0A6G9QQ29_9GAMM</name>
<keyword evidence="1" id="KW-0812">Transmembrane</keyword>
<accession>A0A6G9QQ29</accession>
<dbReference type="InterPro" id="IPR050706">
    <property type="entry name" value="Cyclic-di-GMP_PDE-like"/>
</dbReference>
<dbReference type="Pfam" id="PF00990">
    <property type="entry name" value="GGDEF"/>
    <property type="match status" value="1"/>
</dbReference>
<dbReference type="Gene3D" id="3.20.20.450">
    <property type="entry name" value="EAL domain"/>
    <property type="match status" value="1"/>
</dbReference>
<dbReference type="Pfam" id="PF00563">
    <property type="entry name" value="EAL"/>
    <property type="match status" value="1"/>
</dbReference>
<dbReference type="PROSITE" id="PS50883">
    <property type="entry name" value="EAL"/>
    <property type="match status" value="1"/>
</dbReference>
<dbReference type="RefSeq" id="WP_167679777.1">
    <property type="nucleotide sequence ID" value="NZ_CP050313.1"/>
</dbReference>